<proteinExistence type="predicted"/>
<evidence type="ECO:0000256" key="1">
    <source>
        <dbReference type="SAM" id="MobiDB-lite"/>
    </source>
</evidence>
<evidence type="ECO:0000313" key="3">
    <source>
        <dbReference type="Proteomes" id="UP000249464"/>
    </source>
</evidence>
<gene>
    <name evidence="2" type="primary">BQ5605_C022g09452</name>
    <name evidence="2" type="ORF">BQ5605_C022G09452</name>
</gene>
<feature type="region of interest" description="Disordered" evidence="1">
    <location>
        <begin position="1"/>
        <end position="20"/>
    </location>
</feature>
<dbReference type="AlphaFoldDB" id="A0A2X0PEG9"/>
<dbReference type="Proteomes" id="UP000249464">
    <property type="component" value="Unassembled WGS sequence"/>
</dbReference>
<feature type="region of interest" description="Disordered" evidence="1">
    <location>
        <begin position="27"/>
        <end position="138"/>
    </location>
</feature>
<feature type="compositionally biased region" description="Basic and acidic residues" evidence="1">
    <location>
        <begin position="27"/>
        <end position="40"/>
    </location>
</feature>
<organism evidence="2 3">
    <name type="scientific">Microbotryum silenes-dioicae</name>
    <dbReference type="NCBI Taxonomy" id="796604"/>
    <lineage>
        <taxon>Eukaryota</taxon>
        <taxon>Fungi</taxon>
        <taxon>Dikarya</taxon>
        <taxon>Basidiomycota</taxon>
        <taxon>Pucciniomycotina</taxon>
        <taxon>Microbotryomycetes</taxon>
        <taxon>Microbotryales</taxon>
        <taxon>Microbotryaceae</taxon>
        <taxon>Microbotryum</taxon>
    </lineage>
</organism>
<dbReference type="EMBL" id="FQNC01000084">
    <property type="protein sequence ID" value="SGZ22205.1"/>
    <property type="molecule type" value="Genomic_DNA"/>
</dbReference>
<name>A0A2X0PEG9_9BASI</name>
<reference evidence="2 3" key="1">
    <citation type="submission" date="2016-11" db="EMBL/GenBank/DDBJ databases">
        <authorList>
            <person name="Jaros S."/>
            <person name="Januszkiewicz K."/>
            <person name="Wedrychowicz H."/>
        </authorList>
    </citation>
    <scope>NUCLEOTIDE SEQUENCE [LARGE SCALE GENOMIC DNA]</scope>
</reference>
<evidence type="ECO:0000313" key="2">
    <source>
        <dbReference type="EMBL" id="SGZ22205.1"/>
    </source>
</evidence>
<protein>
    <submittedName>
        <fullName evidence="2">BQ5605_C022g09452 protein</fullName>
    </submittedName>
</protein>
<accession>A0A2X0PEG9</accession>
<feature type="compositionally biased region" description="Basic and acidic residues" evidence="1">
    <location>
        <begin position="66"/>
        <end position="81"/>
    </location>
</feature>
<sequence>MTFWRPDTNTVFVSDDANFDESSFEIQRGESDEAALREDAPTTIFGDAPGGDGRDATPPPVGRAMSPDREHTSAAPGRERASGNGGRVQHSNGQELTPIVPNGRAPASVAGDGRAPPPVASRRPSSFLDDDADNKQPT</sequence>
<keyword evidence="3" id="KW-1185">Reference proteome</keyword>